<evidence type="ECO:0000313" key="2">
    <source>
        <dbReference type="EMBL" id="KAJ5110679.1"/>
    </source>
</evidence>
<dbReference type="GeneID" id="81352687"/>
<reference evidence="2" key="2">
    <citation type="journal article" date="2023" name="IMA Fungus">
        <title>Comparative genomic study of the Penicillium genus elucidates a diverse pangenome and 15 lateral gene transfer events.</title>
        <authorList>
            <person name="Petersen C."/>
            <person name="Sorensen T."/>
            <person name="Nielsen M.R."/>
            <person name="Sondergaard T.E."/>
            <person name="Sorensen J.L."/>
            <person name="Fitzpatrick D.A."/>
            <person name="Frisvad J.C."/>
            <person name="Nielsen K.L."/>
        </authorList>
    </citation>
    <scope>NUCLEOTIDE SEQUENCE</scope>
    <source>
        <strain evidence="2">IBT 30761</strain>
    </source>
</reference>
<feature type="region of interest" description="Disordered" evidence="1">
    <location>
        <begin position="1"/>
        <end position="66"/>
    </location>
</feature>
<dbReference type="Proteomes" id="UP001149074">
    <property type="component" value="Unassembled WGS sequence"/>
</dbReference>
<organism evidence="2 3">
    <name type="scientific">Penicillium argentinense</name>
    <dbReference type="NCBI Taxonomy" id="1131581"/>
    <lineage>
        <taxon>Eukaryota</taxon>
        <taxon>Fungi</taxon>
        <taxon>Dikarya</taxon>
        <taxon>Ascomycota</taxon>
        <taxon>Pezizomycotina</taxon>
        <taxon>Eurotiomycetes</taxon>
        <taxon>Eurotiomycetidae</taxon>
        <taxon>Eurotiales</taxon>
        <taxon>Aspergillaceae</taxon>
        <taxon>Penicillium</taxon>
    </lineage>
</organism>
<evidence type="ECO:0000313" key="3">
    <source>
        <dbReference type="Proteomes" id="UP001149074"/>
    </source>
</evidence>
<name>A0A9W9G225_9EURO</name>
<feature type="compositionally biased region" description="Basic residues" evidence="1">
    <location>
        <begin position="30"/>
        <end position="42"/>
    </location>
</feature>
<gene>
    <name evidence="2" type="ORF">N7532_001214</name>
</gene>
<sequence length="94" mass="10113">MDAPLAPRVSAAGGGDPTKLPNNTKPVSKSSRRNQRRRQRKRELREASKVAKVSKKMGKKAGKEGGKVPVAEDVYNHIGEGLSSSMISLVYAVP</sequence>
<protein>
    <submittedName>
        <fullName evidence="2">Uncharacterized protein</fullName>
    </submittedName>
</protein>
<evidence type="ECO:0000256" key="1">
    <source>
        <dbReference type="SAM" id="MobiDB-lite"/>
    </source>
</evidence>
<accession>A0A9W9G225</accession>
<keyword evidence="3" id="KW-1185">Reference proteome</keyword>
<proteinExistence type="predicted"/>
<dbReference type="EMBL" id="JAPQKI010000002">
    <property type="protein sequence ID" value="KAJ5110679.1"/>
    <property type="molecule type" value="Genomic_DNA"/>
</dbReference>
<dbReference type="AlphaFoldDB" id="A0A9W9G225"/>
<reference evidence="2" key="1">
    <citation type="submission" date="2022-11" db="EMBL/GenBank/DDBJ databases">
        <authorList>
            <person name="Petersen C."/>
        </authorList>
    </citation>
    <scope>NUCLEOTIDE SEQUENCE</scope>
    <source>
        <strain evidence="2">IBT 30761</strain>
    </source>
</reference>
<dbReference type="RefSeq" id="XP_056478749.1">
    <property type="nucleotide sequence ID" value="XM_056613708.1"/>
</dbReference>
<comment type="caution">
    <text evidence="2">The sequence shown here is derived from an EMBL/GenBank/DDBJ whole genome shotgun (WGS) entry which is preliminary data.</text>
</comment>